<dbReference type="Proteomes" id="UP000789375">
    <property type="component" value="Unassembled WGS sequence"/>
</dbReference>
<keyword evidence="2" id="KW-1185">Reference proteome</keyword>
<evidence type="ECO:0000313" key="1">
    <source>
        <dbReference type="EMBL" id="CAG8754673.1"/>
    </source>
</evidence>
<sequence length="40" mass="5016">LTFKIRVRQMQTRKWLHISPLVYWPYNTQRSKDDWLLALL</sequence>
<evidence type="ECO:0000313" key="2">
    <source>
        <dbReference type="Proteomes" id="UP000789375"/>
    </source>
</evidence>
<organism evidence="1 2">
    <name type="scientific">Funneliformis mosseae</name>
    <name type="common">Endomycorrhizal fungus</name>
    <name type="synonym">Glomus mosseae</name>
    <dbReference type="NCBI Taxonomy" id="27381"/>
    <lineage>
        <taxon>Eukaryota</taxon>
        <taxon>Fungi</taxon>
        <taxon>Fungi incertae sedis</taxon>
        <taxon>Mucoromycota</taxon>
        <taxon>Glomeromycotina</taxon>
        <taxon>Glomeromycetes</taxon>
        <taxon>Glomerales</taxon>
        <taxon>Glomeraceae</taxon>
        <taxon>Funneliformis</taxon>
    </lineage>
</organism>
<name>A0A9N9IXW7_FUNMO</name>
<dbReference type="AlphaFoldDB" id="A0A9N9IXW7"/>
<reference evidence="1" key="1">
    <citation type="submission" date="2021-06" db="EMBL/GenBank/DDBJ databases">
        <authorList>
            <person name="Kallberg Y."/>
            <person name="Tangrot J."/>
            <person name="Rosling A."/>
        </authorList>
    </citation>
    <scope>NUCLEOTIDE SEQUENCE</scope>
    <source>
        <strain evidence="1">87-6 pot B 2015</strain>
    </source>
</reference>
<protein>
    <submittedName>
        <fullName evidence="1">8480_t:CDS:1</fullName>
    </submittedName>
</protein>
<proteinExistence type="predicted"/>
<accession>A0A9N9IXW7</accession>
<feature type="non-terminal residue" evidence="1">
    <location>
        <position position="40"/>
    </location>
</feature>
<feature type="non-terminal residue" evidence="1">
    <location>
        <position position="1"/>
    </location>
</feature>
<gene>
    <name evidence="1" type="ORF">FMOSSE_LOCUS16827</name>
</gene>
<comment type="caution">
    <text evidence="1">The sequence shown here is derived from an EMBL/GenBank/DDBJ whole genome shotgun (WGS) entry which is preliminary data.</text>
</comment>
<dbReference type="EMBL" id="CAJVPP010026930">
    <property type="protein sequence ID" value="CAG8754673.1"/>
    <property type="molecule type" value="Genomic_DNA"/>
</dbReference>